<evidence type="ECO:0000256" key="2">
    <source>
        <dbReference type="ARBA" id="ARBA00023157"/>
    </source>
</evidence>
<dbReference type="SUPFAM" id="SSF49265">
    <property type="entry name" value="Fibronectin type III"/>
    <property type="match status" value="3"/>
</dbReference>
<dbReference type="PROSITE" id="PS50853">
    <property type="entry name" value="FN3"/>
    <property type="match status" value="5"/>
</dbReference>
<dbReference type="InterPro" id="IPR013830">
    <property type="entry name" value="SGNH_hydro"/>
</dbReference>
<dbReference type="Proteomes" id="UP001595816">
    <property type="component" value="Unassembled WGS sequence"/>
</dbReference>
<dbReference type="InterPro" id="IPR036514">
    <property type="entry name" value="SGNH_hydro_sf"/>
</dbReference>
<dbReference type="Pfam" id="PF13472">
    <property type="entry name" value="Lipase_GDSL_2"/>
    <property type="match status" value="1"/>
</dbReference>
<dbReference type="PANTHER" id="PTHR37981:SF1">
    <property type="entry name" value="SGNH HYDROLASE-TYPE ESTERASE DOMAIN-CONTAINING PROTEIN"/>
    <property type="match status" value="1"/>
</dbReference>
<dbReference type="EMBL" id="JBHSAY010000027">
    <property type="protein sequence ID" value="MFC4135903.1"/>
    <property type="molecule type" value="Genomic_DNA"/>
</dbReference>
<dbReference type="SUPFAM" id="SSF49899">
    <property type="entry name" value="Concanavalin A-like lectins/glucanases"/>
    <property type="match status" value="2"/>
</dbReference>
<dbReference type="InterPro" id="IPR013320">
    <property type="entry name" value="ConA-like_dom_sf"/>
</dbReference>
<dbReference type="CDD" id="cd00063">
    <property type="entry name" value="FN3"/>
    <property type="match status" value="4"/>
</dbReference>
<organism evidence="8 9">
    <name type="scientific">Hamadaea flava</name>
    <dbReference type="NCBI Taxonomy" id="1742688"/>
    <lineage>
        <taxon>Bacteria</taxon>
        <taxon>Bacillati</taxon>
        <taxon>Actinomycetota</taxon>
        <taxon>Actinomycetes</taxon>
        <taxon>Micromonosporales</taxon>
        <taxon>Micromonosporaceae</taxon>
        <taxon>Hamadaea</taxon>
    </lineage>
</organism>
<dbReference type="CDD" id="cd01823">
    <property type="entry name" value="SEST_like"/>
    <property type="match status" value="1"/>
</dbReference>
<feature type="domain" description="Fibronectin type-III" evidence="7">
    <location>
        <begin position="591"/>
        <end position="678"/>
    </location>
</feature>
<dbReference type="Gene3D" id="3.40.50.1110">
    <property type="entry name" value="SGNH hydrolase"/>
    <property type="match status" value="1"/>
</dbReference>
<dbReference type="Gene3D" id="3.90.175.10">
    <property type="entry name" value="Diphtheria Toxin, domain 1"/>
    <property type="match status" value="1"/>
</dbReference>
<keyword evidence="3" id="KW-0326">Glycosidase</keyword>
<evidence type="ECO:0000259" key="7">
    <source>
        <dbReference type="PROSITE" id="PS50853"/>
    </source>
</evidence>
<proteinExistence type="predicted"/>
<keyword evidence="2" id="KW-1015">Disulfide bond</keyword>
<dbReference type="Pfam" id="PF13385">
    <property type="entry name" value="Laminin_G_3"/>
    <property type="match status" value="2"/>
</dbReference>
<dbReference type="RefSeq" id="WP_253754263.1">
    <property type="nucleotide sequence ID" value="NZ_JAMZDZ010000001.1"/>
</dbReference>
<evidence type="ECO:0000313" key="9">
    <source>
        <dbReference type="Proteomes" id="UP001595816"/>
    </source>
</evidence>
<keyword evidence="9" id="KW-1185">Reference proteome</keyword>
<evidence type="ECO:0000256" key="3">
    <source>
        <dbReference type="ARBA" id="ARBA00023295"/>
    </source>
</evidence>
<dbReference type="InterPro" id="IPR036116">
    <property type="entry name" value="FN3_sf"/>
</dbReference>
<dbReference type="InterPro" id="IPR008999">
    <property type="entry name" value="Actin-crosslinking"/>
</dbReference>
<comment type="caution">
    <text evidence="8">The sequence shown here is derived from an EMBL/GenBank/DDBJ whole genome shotgun (WGS) entry which is preliminary data.</text>
</comment>
<dbReference type="SMART" id="SM00060">
    <property type="entry name" value="FN3"/>
    <property type="match status" value="7"/>
</dbReference>
<dbReference type="Gene3D" id="2.80.10.50">
    <property type="match status" value="1"/>
</dbReference>
<name>A0ABV8M010_9ACTN</name>
<feature type="chain" id="PRO_5047460426" evidence="6">
    <location>
        <begin position="20"/>
        <end position="1863"/>
    </location>
</feature>
<keyword evidence="4" id="KW-0624">Polysaccharide degradation</keyword>
<dbReference type="Pfam" id="PF13151">
    <property type="entry name" value="DUF3990"/>
    <property type="match status" value="1"/>
</dbReference>
<keyword evidence="3" id="KW-0378">Hydrolase</keyword>
<dbReference type="CDD" id="cd00257">
    <property type="entry name" value="beta-trefoil_FSCN-like"/>
    <property type="match status" value="1"/>
</dbReference>
<dbReference type="SMART" id="SM00560">
    <property type="entry name" value="LamGL"/>
    <property type="match status" value="2"/>
</dbReference>
<keyword evidence="4" id="KW-0119">Carbohydrate metabolism</keyword>
<dbReference type="Gene3D" id="2.60.40.10">
    <property type="entry name" value="Immunoglobulins"/>
    <property type="match status" value="4"/>
</dbReference>
<feature type="signal peptide" evidence="6">
    <location>
        <begin position="1"/>
        <end position="19"/>
    </location>
</feature>
<dbReference type="InterPro" id="IPR003961">
    <property type="entry name" value="FN3_dom"/>
</dbReference>
<dbReference type="InterPro" id="IPR037460">
    <property type="entry name" value="SEST-like"/>
</dbReference>
<dbReference type="InterPro" id="IPR025051">
    <property type="entry name" value="DUF3990"/>
</dbReference>
<evidence type="ECO:0000256" key="1">
    <source>
        <dbReference type="ARBA" id="ARBA00022729"/>
    </source>
</evidence>
<evidence type="ECO:0000313" key="8">
    <source>
        <dbReference type="EMBL" id="MFC4135903.1"/>
    </source>
</evidence>
<feature type="domain" description="Fibronectin type-III" evidence="7">
    <location>
        <begin position="168"/>
        <end position="253"/>
    </location>
</feature>
<sequence>MAAAVAVVVSGLASQPASATVAPQGTGAGFRYGDNGRLVSAEFGWDGDRSGLLRARGAEQGPWEGWRTIDLGFGEVALQSTVDGLYVSAELGWDGDGYGRLRARATAIGPWERFGVVEMSPGEFAIQSTANDLFVSAELGWSGDDYGILRAISPSPRSSELFVDSTPAPDNVRGSVVDATTTYLAWHDYSRATVRFEIDDGNISRLTDIGSTSFTWTGEVPGSSLCFRIRAVSTSSGERSLWSDPVCTTTPIPVATEVTAAPVDSHVAHVTWADHTGHQLRYAITDGLTVYTTDVGATRFDWAGLAAGQYACFAVAAFNGRNVAEWSDWGCTATVALPAPTVTATGVSTSTTRIRWSGNYAGLDHWEITNGNVDRPINAGASSYDWGGQTAGQYQCFAIRAVVVDGGVSEWSPWQCTVTPVPGPDNVRASVLSAGTARITWNDTSSGVAGFQIDNGNTSRTVSSGATSYDWGEQLPGQRMCYRVRATHDFGASDWSPWTCTTMPVDTPAGVTANATSTHTVLITWNDVPGARFVVTDGTTSSAELPAGTTSYTWTGLAPNQAACFTVAARQNEGQSAWSAKACATTWSLAAPTLVTAIAIDPTTLEVRWPDPAAASVRYEVTDGAGLHTTDPAATSDQWTGLAPGTRRCFQVRAVDGTSHSDWRPSSPTAVCATTPAADAVPPSPATAVTATPDSSQMIHLSWTNPTAGARYEVSNGTASMFTPSDATFFDWGGLNPQTTSCFRVRALTTSGASAWAPDTLPSACATTSAKSCQATNDLPDTGGTVDLYHGTSQAYAQDIRDHGIDIAKGERYVDFGRGFYLTTDLAQARAWAERNFADDHPTVLHFRVPLNALSPGGLCGMVFNPPAAGTPGYLAYVRAMRTFQPLVGGADYDFVEGPLLDNPFDFISGTADARYHGHQDSFHSPQAISLLNQSLSETIPVEQLRPYAIVGDSYSAGQGTANYDPGTDTATNRCHRSAQAPGRLYAAGPPQKYRPESIAHLACTSATIANLTVLGQYGEPAQISAIPADASLITVTIGGNDAGFADVLTRCVLAQASRTACEDYYSQNDTNNLERKINLLLPALAATYTAIKNQAPTARVIAVTYPNLFKPGSDGASQSCAGIGFISSSDISWLIHETLHLDNVIATAAKAAGVEVLDERWVFQGHELCTSTAWVNSLTSQPLTDLSESFHPNASGYARIAEDLAGKASQPPAADPSPTFWHWDNRRNSVMPRLADARMMAASLPVATPVTTPPYREGLFGGWEGDPDRACPVNDVVMARDAWTGPGSLPLQFSSSYPVAGCYVVKGTWISPYDAAGISASNRTEITGNPALGIAARLQIDHVIAQKNAWIMGAWSWTATQRADFFNDYDGLELLVVSGSSNGSKGDRTIDAWTPPNAGFLCDYAIIYATVKYQYGIATTTPEKDRLLDILNNRCTPEAVDPPGQPDGHWLADEASGTTLADSSGHGHPITLTGATWTQGRTGGADSAISVDGSATTNSTAAPVIRTDRSFSVAAWVRYTADGNWRTAVSQTGDHVSAFYLQCSGETNTWRVAMTTADVNGPGVDSAVSTQKCRSGTWTHLAMVYDADRHEMRLYVNGARAATATHTTTWNATGPLTIGSATWESHGVDYWNGQIDDIQVWNRSLADNELAAIADATVEQASWDLNGSGADDTTYDHPLTPSAEAAWDTGHNGLQAAVFNGTSSYACTAGPVVHTDQSFTVAAWVRLSTAPTGWVTAISQNGTTNSSFVLGSNGSQWAFAVHGADAVGTPAYRIYSAGPVAVGIWTHLAGVYDARTHQIRLYVNGHLAATAENATAYDARTTFDIGRAKWENTWRDWWPGQVDDIRVYLGPADTDITQLASQ</sequence>
<evidence type="ECO:0000256" key="5">
    <source>
        <dbReference type="SAM" id="MobiDB-lite"/>
    </source>
</evidence>
<dbReference type="SUPFAM" id="SSF52266">
    <property type="entry name" value="SGNH hydrolase"/>
    <property type="match status" value="1"/>
</dbReference>
<dbReference type="PANTHER" id="PTHR37981">
    <property type="entry name" value="LIPASE 2"/>
    <property type="match status" value="1"/>
</dbReference>
<dbReference type="InterPro" id="IPR006558">
    <property type="entry name" value="LamG-like"/>
</dbReference>
<dbReference type="SUPFAM" id="SSF50405">
    <property type="entry name" value="Actin-crosslinking proteins"/>
    <property type="match status" value="1"/>
</dbReference>
<protein>
    <submittedName>
        <fullName evidence="8">LamG-like jellyroll fold domain-containing protein</fullName>
    </submittedName>
</protein>
<dbReference type="Gene3D" id="2.60.120.200">
    <property type="match status" value="2"/>
</dbReference>
<gene>
    <name evidence="8" type="ORF">ACFOZ4_35310</name>
</gene>
<keyword evidence="1 6" id="KW-0732">Signal</keyword>
<evidence type="ECO:0000256" key="6">
    <source>
        <dbReference type="SAM" id="SignalP"/>
    </source>
</evidence>
<feature type="region of interest" description="Disordered" evidence="5">
    <location>
        <begin position="1438"/>
        <end position="1499"/>
    </location>
</feature>
<dbReference type="InterPro" id="IPR013783">
    <property type="entry name" value="Ig-like_fold"/>
</dbReference>
<accession>A0ABV8M010</accession>
<feature type="domain" description="Fibronectin type-III" evidence="7">
    <location>
        <begin position="682"/>
        <end position="771"/>
    </location>
</feature>
<evidence type="ECO:0000256" key="4">
    <source>
        <dbReference type="ARBA" id="ARBA00023326"/>
    </source>
</evidence>
<feature type="domain" description="Fibronectin type-III" evidence="7">
    <location>
        <begin position="507"/>
        <end position="589"/>
    </location>
</feature>
<reference evidence="9" key="1">
    <citation type="journal article" date="2019" name="Int. J. Syst. Evol. Microbiol.">
        <title>The Global Catalogue of Microorganisms (GCM) 10K type strain sequencing project: providing services to taxonomists for standard genome sequencing and annotation.</title>
        <authorList>
            <consortium name="The Broad Institute Genomics Platform"/>
            <consortium name="The Broad Institute Genome Sequencing Center for Infectious Disease"/>
            <person name="Wu L."/>
            <person name="Ma J."/>
        </authorList>
    </citation>
    <scope>NUCLEOTIDE SEQUENCE [LARGE SCALE GENOMIC DNA]</scope>
    <source>
        <strain evidence="9">CGMCC 4.7289</strain>
    </source>
</reference>
<feature type="domain" description="Fibronectin type-III" evidence="7">
    <location>
        <begin position="423"/>
        <end position="506"/>
    </location>
</feature>
<dbReference type="SUPFAM" id="SSF56399">
    <property type="entry name" value="ADP-ribosylation"/>
    <property type="match status" value="1"/>
</dbReference>